<evidence type="ECO:0000313" key="2">
    <source>
        <dbReference type="EMBL" id="CAK0897326.1"/>
    </source>
</evidence>
<keyword evidence="3" id="KW-1185">Reference proteome</keyword>
<organism evidence="2 3">
    <name type="scientific">Prorocentrum cordatum</name>
    <dbReference type="NCBI Taxonomy" id="2364126"/>
    <lineage>
        <taxon>Eukaryota</taxon>
        <taxon>Sar</taxon>
        <taxon>Alveolata</taxon>
        <taxon>Dinophyceae</taxon>
        <taxon>Prorocentrales</taxon>
        <taxon>Prorocentraceae</taxon>
        <taxon>Prorocentrum</taxon>
    </lineage>
</organism>
<protein>
    <recommendedName>
        <fullName evidence="4">DNA-directed DNA polymerase</fullName>
    </recommendedName>
</protein>
<evidence type="ECO:0000313" key="3">
    <source>
        <dbReference type="Proteomes" id="UP001189429"/>
    </source>
</evidence>
<feature type="non-terminal residue" evidence="2">
    <location>
        <position position="1"/>
    </location>
</feature>
<evidence type="ECO:0000256" key="1">
    <source>
        <dbReference type="SAM" id="MobiDB-lite"/>
    </source>
</evidence>
<reference evidence="2" key="1">
    <citation type="submission" date="2023-10" db="EMBL/GenBank/DDBJ databases">
        <authorList>
            <person name="Chen Y."/>
            <person name="Shah S."/>
            <person name="Dougan E. K."/>
            <person name="Thang M."/>
            <person name="Chan C."/>
        </authorList>
    </citation>
    <scope>NUCLEOTIDE SEQUENCE [LARGE SCALE GENOMIC DNA]</scope>
</reference>
<evidence type="ECO:0008006" key="4">
    <source>
        <dbReference type="Google" id="ProtNLM"/>
    </source>
</evidence>
<feature type="region of interest" description="Disordered" evidence="1">
    <location>
        <begin position="892"/>
        <end position="937"/>
    </location>
</feature>
<comment type="caution">
    <text evidence="2">The sequence shown here is derived from an EMBL/GenBank/DDBJ whole genome shotgun (WGS) entry which is preliminary data.</text>
</comment>
<dbReference type="Proteomes" id="UP001189429">
    <property type="component" value="Unassembled WGS sequence"/>
</dbReference>
<gene>
    <name evidence="2" type="ORF">PCOR1329_LOCUS75551</name>
</gene>
<accession>A0ABN9XG41</accession>
<feature type="compositionally biased region" description="Polar residues" evidence="1">
    <location>
        <begin position="914"/>
        <end position="924"/>
    </location>
</feature>
<dbReference type="EMBL" id="CAUYUJ010020318">
    <property type="protein sequence ID" value="CAK0897326.1"/>
    <property type="molecule type" value="Genomic_DNA"/>
</dbReference>
<proteinExistence type="predicted"/>
<feature type="non-terminal residue" evidence="2">
    <location>
        <position position="958"/>
    </location>
</feature>
<sequence length="958" mass="105489">VWIDYSFPGMKGTDDAMTLLAVCLDFEPSAIENANFMGKGAADCGIKVLAQALQYWGRKRAVVSRDQENAITPHETRAVLQVGPRLDSKSKGPIGAAGGRVQQLIRTLVYTANAHDKVERKPSEPSSSWLARHVGWILTRFTVREDGLTLYRRLKGRDYHGQIAEFAETVMHKLPPETAGKMEARWDKGIWLGKANVSDEHMIGTPRGRVFAISIARGPDEKRWNHNLFSQIICAHFEPKATLLAQEAVSRPRYLTKGILNRLGRTPGCPACDETGQCHTAECRARLEALLDAEDIANGLAAQAVDVGMDHEEASVEMMVQDPVEITEGVKRQVSEMEEKPESKKARVVDGLAVNVMPIELRAVDLGEYAAEPCEEKDLSNVKGTLSGQLAPAEKVREGRAQERAEMKGHGVFKRVHATEAKGERARGNWLQDWKVGTDTARCRFVAMQVAYQACDDTFAGAPPLKFARLALVLAATLRNHMNVYLLGLWDISGAFFHAEMDEDVCVAPPSGEEGPNVVWQLRKALCGTRRANKLFQHKAVGAHEDLRWLDEVLEAKFESDAKHARTVVEVYGKLPAAREIPPASKSIRKEVPTALDKLGYAEKKLFQSAAPTALYLAADRPDIQFATSWIMRGMQEPLVLHELELKRAAAYLATHPQMMWYCEYQELPSEVTIVTDSDWAGDEATRRGRGGGFEYAGKEMDIKMAVAVCGDSTSAIGICSRRGVGRIRHLDVKYRWLQEKVAEKEVRTAKGSASLEPRFPWLAGAADRKAECDVADEFSSARERRTAAPSCADYRVEPRGSLTPRKSTDRVEYDPCNPIFVRPATELEKVDADLALLRHQLARLRPMVARRCTAEPCCPIVQDYQHKVREMEFALQRAEGVRACLVALASDSDHPCGESSSPTASDLGRGEGSRSTSEASSWSDLGAAEASGDPIPARMRGAASGVGMLGASNLSII</sequence>
<name>A0ABN9XG41_9DINO</name>